<dbReference type="EMBL" id="CP109441">
    <property type="protein sequence ID" value="WUV46509.1"/>
    <property type="molecule type" value="Genomic_DNA"/>
</dbReference>
<proteinExistence type="predicted"/>
<evidence type="ECO:0000313" key="1">
    <source>
        <dbReference type="EMBL" id="WUV46509.1"/>
    </source>
</evidence>
<keyword evidence="2" id="KW-1185">Reference proteome</keyword>
<dbReference type="RefSeq" id="WP_329410290.1">
    <property type="nucleotide sequence ID" value="NZ_CP109441.1"/>
</dbReference>
<dbReference type="InterPro" id="IPR016032">
    <property type="entry name" value="Sig_transdc_resp-reg_C-effctor"/>
</dbReference>
<dbReference type="InterPro" id="IPR036388">
    <property type="entry name" value="WH-like_DNA-bd_sf"/>
</dbReference>
<evidence type="ECO:0008006" key="3">
    <source>
        <dbReference type="Google" id="ProtNLM"/>
    </source>
</evidence>
<dbReference type="Gene3D" id="1.10.10.10">
    <property type="entry name" value="Winged helix-like DNA-binding domain superfamily/Winged helix DNA-binding domain"/>
    <property type="match status" value="1"/>
</dbReference>
<dbReference type="Proteomes" id="UP001432062">
    <property type="component" value="Chromosome"/>
</dbReference>
<gene>
    <name evidence="1" type="ORF">OG563_47025</name>
</gene>
<accession>A0ABZ1YTD4</accession>
<dbReference type="SUPFAM" id="SSF46894">
    <property type="entry name" value="C-terminal effector domain of the bipartite response regulators"/>
    <property type="match status" value="1"/>
</dbReference>
<evidence type="ECO:0000313" key="2">
    <source>
        <dbReference type="Proteomes" id="UP001432062"/>
    </source>
</evidence>
<name>A0ABZ1YTD4_9NOCA</name>
<protein>
    <recommendedName>
        <fullName evidence="3">Homeodomain-like domain-containing protein</fullName>
    </recommendedName>
</protein>
<organism evidence="1 2">
    <name type="scientific">Nocardia vinacea</name>
    <dbReference type="NCBI Taxonomy" id="96468"/>
    <lineage>
        <taxon>Bacteria</taxon>
        <taxon>Bacillati</taxon>
        <taxon>Actinomycetota</taxon>
        <taxon>Actinomycetes</taxon>
        <taxon>Mycobacteriales</taxon>
        <taxon>Nocardiaceae</taxon>
        <taxon>Nocardia</taxon>
    </lineage>
</organism>
<reference evidence="1" key="1">
    <citation type="submission" date="2022-10" db="EMBL/GenBank/DDBJ databases">
        <title>The complete genomes of actinobacterial strains from the NBC collection.</title>
        <authorList>
            <person name="Joergensen T.S."/>
            <person name="Alvarez Arevalo M."/>
            <person name="Sterndorff E.B."/>
            <person name="Faurdal D."/>
            <person name="Vuksanovic O."/>
            <person name="Mourched A.-S."/>
            <person name="Charusanti P."/>
            <person name="Shaw S."/>
            <person name="Blin K."/>
            <person name="Weber T."/>
        </authorList>
    </citation>
    <scope>NUCLEOTIDE SEQUENCE</scope>
    <source>
        <strain evidence="1">NBC_01482</strain>
    </source>
</reference>
<sequence length="63" mass="7173">MSAATAARSVRQVEGLDPVRALQRRLYHSANIMRGMTNRMVAETLVISRRTVDRHVERWPSAP</sequence>